<dbReference type="Gene3D" id="1.10.510.10">
    <property type="entry name" value="Transferase(Phosphotransferase) domain 1"/>
    <property type="match status" value="1"/>
</dbReference>
<dbReference type="PROSITE" id="PS00108">
    <property type="entry name" value="PROTEIN_KINASE_ST"/>
    <property type="match status" value="1"/>
</dbReference>
<reference evidence="7 8" key="1">
    <citation type="submission" date="2015-08" db="EMBL/GenBank/DDBJ databases">
        <authorList>
            <person name="Babu N.S."/>
            <person name="Beckwith C.J."/>
            <person name="Beseler K.G."/>
            <person name="Brison A."/>
            <person name="Carone J.V."/>
            <person name="Caskin T.P."/>
            <person name="Diamond M."/>
            <person name="Durham M.E."/>
            <person name="Foxe J.M."/>
            <person name="Go M."/>
            <person name="Henderson B.A."/>
            <person name="Jones I.B."/>
            <person name="McGettigan J.A."/>
            <person name="Micheletti S.J."/>
            <person name="Nasrallah M.E."/>
            <person name="Ortiz D."/>
            <person name="Piller C.R."/>
            <person name="Privatt S.R."/>
            <person name="Schneider S.L."/>
            <person name="Sharp S."/>
            <person name="Smith T.C."/>
            <person name="Stanton J.D."/>
            <person name="Ullery H.E."/>
            <person name="Wilson R.J."/>
            <person name="Serrano M.G."/>
            <person name="Buck G."/>
            <person name="Lee V."/>
            <person name="Wang Y."/>
            <person name="Carvalho R."/>
            <person name="Voegtly L."/>
            <person name="Shi R."/>
            <person name="Duckworth R."/>
            <person name="Johnson A."/>
            <person name="Loviza R."/>
            <person name="Walstead R."/>
            <person name="Shah Z."/>
            <person name="Kiflezghi M."/>
            <person name="Wade K."/>
            <person name="Ball S.L."/>
            <person name="Bradley K.W."/>
            <person name="Asai D.J."/>
            <person name="Bowman C.A."/>
            <person name="Russell D.A."/>
            <person name="Pope W.H."/>
            <person name="Jacobs-Sera D."/>
            <person name="Hendrix R.W."/>
            <person name="Hatfull G.F."/>
        </authorList>
    </citation>
    <scope>NUCLEOTIDE SEQUENCE [LARGE SCALE GENOMIC DNA]</scope>
    <source>
        <strain evidence="7 8">DSM 27648</strain>
    </source>
</reference>
<feature type="domain" description="Protein kinase" evidence="6">
    <location>
        <begin position="11"/>
        <end position="291"/>
    </location>
</feature>
<dbReference type="PANTHER" id="PTHR43289">
    <property type="entry name" value="MITOGEN-ACTIVATED PROTEIN KINASE KINASE KINASE 20-RELATED"/>
    <property type="match status" value="1"/>
</dbReference>
<dbReference type="GO" id="GO:0004674">
    <property type="term" value="F:protein serine/threonine kinase activity"/>
    <property type="evidence" value="ECO:0007669"/>
    <property type="project" value="UniProtKB-KW"/>
</dbReference>
<dbReference type="Pfam" id="PF13174">
    <property type="entry name" value="TPR_6"/>
    <property type="match status" value="1"/>
</dbReference>
<dbReference type="Proteomes" id="UP000064967">
    <property type="component" value="Chromosome"/>
</dbReference>
<dbReference type="PROSITE" id="PS50011">
    <property type="entry name" value="PROTEIN_KINASE_DOM"/>
    <property type="match status" value="1"/>
</dbReference>
<dbReference type="InterPro" id="IPR017441">
    <property type="entry name" value="Protein_kinase_ATP_BS"/>
</dbReference>
<dbReference type="SMART" id="SM00220">
    <property type="entry name" value="S_TKc"/>
    <property type="match status" value="1"/>
</dbReference>
<gene>
    <name evidence="7" type="ORF">AKJ09_08169</name>
</gene>
<dbReference type="KEGG" id="llu:AKJ09_08169"/>
<dbReference type="SMART" id="SM00028">
    <property type="entry name" value="TPR"/>
    <property type="match status" value="4"/>
</dbReference>
<keyword evidence="4 5" id="KW-0067">ATP-binding</keyword>
<protein>
    <submittedName>
        <fullName evidence="7">Serine/threonine protein kinase</fullName>
    </submittedName>
</protein>
<organism evidence="7 8">
    <name type="scientific">Labilithrix luteola</name>
    <dbReference type="NCBI Taxonomy" id="1391654"/>
    <lineage>
        <taxon>Bacteria</taxon>
        <taxon>Pseudomonadati</taxon>
        <taxon>Myxococcota</taxon>
        <taxon>Polyangia</taxon>
        <taxon>Polyangiales</taxon>
        <taxon>Labilitrichaceae</taxon>
        <taxon>Labilithrix</taxon>
    </lineage>
</organism>
<dbReference type="STRING" id="1391654.AKJ09_08169"/>
<dbReference type="Pfam" id="PF00069">
    <property type="entry name" value="Pkinase"/>
    <property type="match status" value="1"/>
</dbReference>
<sequence length="885" mass="96304">MLKPGDVVGPYEIRGFVGQGGMGRVYRAFDPRLERTIALKVIVVPTPSATTSAADSARLTSEVTSRLLREARAVASLSHPNVVGIYDVGESEGRLYLAMEYVVGTTLRSLVGATDVPLSRRLRWLVDIARALHAAHTVGLVHRDVKPENVMVREDGVVKVLDFGIARRTVSPTADDQQAIDTVTGQGAIAGTPVYMAPEQIKGSEVDARCDQFAWGVMAYELIAGARPWADSGDLLALVAKVLTEQPASLRERNQDIPAAVEETVMRALAKDPKARFASMADVADALEPFATQSTGGGERVRIAPRRDDPTAFAATTRVPTSVSIAPMPKDAGGPPAKNPKARIWSLVVPIALTGVLAGAVVLARRAHPTPIPAGAPRPLSTVPEAEAAFKEARNLLHDGVDSKGRAAMARAVDLDPTFAAAHLEIAIQTQQEDPGAAQAAFQSAFEHREMLLPRDAALLDASEPYIRAKPDLDEWETRMTSVVFQFPRDPELQLFLGRARERQGDDEGAKAAYEAAVRLDASYVPAIAALAGAERNLGHVTEALAATERCTKLSPVASTCVEARYRLLAELGECHRAREEASQWRTLEPQSPKASATFARALYADGAPRPSVEEALGRAWSLLPDTKRTTGELRDRIFLAIDAGELGKAADLAREYDEKLPASADQIDHAMPARVRMNLLIESDDLPGAAKVAHGYLDRMDAWQVYPFATDPAIAFYEPLYRTGEITKEELSERRARWIERERKRLPGSDHESTRASWSTWMSVWGGFSETREEAVDAVAHMPNNAPLPSARRGAQLDFTMGKVYALAGRPNEAISHLLRVTNTCSDEPMLVLRARWYLGNAYEAKGDTALAREAYQRVVMTWPATAKSRTMRAAAKRLEALGR</sequence>
<evidence type="ECO:0000256" key="4">
    <source>
        <dbReference type="ARBA" id="ARBA00022840"/>
    </source>
</evidence>
<evidence type="ECO:0000256" key="2">
    <source>
        <dbReference type="ARBA" id="ARBA00022741"/>
    </source>
</evidence>
<dbReference type="InterPro" id="IPR000719">
    <property type="entry name" value="Prot_kinase_dom"/>
</dbReference>
<feature type="binding site" evidence="5">
    <location>
        <position position="40"/>
    </location>
    <ligand>
        <name>ATP</name>
        <dbReference type="ChEBI" id="CHEBI:30616"/>
    </ligand>
</feature>
<dbReference type="InterPro" id="IPR008271">
    <property type="entry name" value="Ser/Thr_kinase_AS"/>
</dbReference>
<keyword evidence="3 7" id="KW-0418">Kinase</keyword>
<evidence type="ECO:0000256" key="3">
    <source>
        <dbReference type="ARBA" id="ARBA00022777"/>
    </source>
</evidence>
<keyword evidence="7" id="KW-0723">Serine/threonine-protein kinase</keyword>
<evidence type="ECO:0000256" key="5">
    <source>
        <dbReference type="PROSITE-ProRule" id="PRU10141"/>
    </source>
</evidence>
<dbReference type="PANTHER" id="PTHR43289:SF6">
    <property type="entry name" value="SERINE_THREONINE-PROTEIN KINASE NEKL-3"/>
    <property type="match status" value="1"/>
</dbReference>
<accession>A0A0K1Q6P4</accession>
<evidence type="ECO:0000313" key="8">
    <source>
        <dbReference type="Proteomes" id="UP000064967"/>
    </source>
</evidence>
<dbReference type="InterPro" id="IPR011990">
    <property type="entry name" value="TPR-like_helical_dom_sf"/>
</dbReference>
<dbReference type="EMBL" id="CP012333">
    <property type="protein sequence ID" value="AKV01506.1"/>
    <property type="molecule type" value="Genomic_DNA"/>
</dbReference>
<dbReference type="Gene3D" id="3.30.200.20">
    <property type="entry name" value="Phosphorylase Kinase, domain 1"/>
    <property type="match status" value="1"/>
</dbReference>
<dbReference type="Gene3D" id="1.25.40.10">
    <property type="entry name" value="Tetratricopeptide repeat domain"/>
    <property type="match status" value="2"/>
</dbReference>
<dbReference type="PROSITE" id="PS00107">
    <property type="entry name" value="PROTEIN_KINASE_ATP"/>
    <property type="match status" value="1"/>
</dbReference>
<keyword evidence="2 5" id="KW-0547">Nucleotide-binding</keyword>
<keyword evidence="1" id="KW-0808">Transferase</keyword>
<keyword evidence="8" id="KW-1185">Reference proteome</keyword>
<dbReference type="SUPFAM" id="SSF48452">
    <property type="entry name" value="TPR-like"/>
    <property type="match status" value="2"/>
</dbReference>
<dbReference type="RefSeq" id="WP_169928165.1">
    <property type="nucleotide sequence ID" value="NZ_CP012333.1"/>
</dbReference>
<evidence type="ECO:0000259" key="6">
    <source>
        <dbReference type="PROSITE" id="PS50011"/>
    </source>
</evidence>
<proteinExistence type="predicted"/>
<dbReference type="AlphaFoldDB" id="A0A0K1Q6P4"/>
<dbReference type="Pfam" id="PF13181">
    <property type="entry name" value="TPR_8"/>
    <property type="match status" value="1"/>
</dbReference>
<dbReference type="GO" id="GO:0005524">
    <property type="term" value="F:ATP binding"/>
    <property type="evidence" value="ECO:0007669"/>
    <property type="project" value="UniProtKB-UniRule"/>
</dbReference>
<evidence type="ECO:0000313" key="7">
    <source>
        <dbReference type="EMBL" id="AKV01506.1"/>
    </source>
</evidence>
<name>A0A0K1Q6P4_9BACT</name>
<evidence type="ECO:0000256" key="1">
    <source>
        <dbReference type="ARBA" id="ARBA00022679"/>
    </source>
</evidence>
<dbReference type="InterPro" id="IPR011009">
    <property type="entry name" value="Kinase-like_dom_sf"/>
</dbReference>
<dbReference type="SUPFAM" id="SSF56112">
    <property type="entry name" value="Protein kinase-like (PK-like)"/>
    <property type="match status" value="1"/>
</dbReference>
<dbReference type="CDD" id="cd14014">
    <property type="entry name" value="STKc_PknB_like"/>
    <property type="match status" value="1"/>
</dbReference>
<dbReference type="InterPro" id="IPR019734">
    <property type="entry name" value="TPR_rpt"/>
</dbReference>